<reference evidence="3" key="1">
    <citation type="submission" date="2020-06" db="EMBL/GenBank/DDBJ databases">
        <authorList>
            <consortium name="Plant Systems Biology data submission"/>
        </authorList>
    </citation>
    <scope>NUCLEOTIDE SEQUENCE</scope>
    <source>
        <strain evidence="3">D6</strain>
    </source>
</reference>
<feature type="domain" description="NAD(P)-binding" evidence="2">
    <location>
        <begin position="173"/>
        <end position="368"/>
    </location>
</feature>
<dbReference type="InterPro" id="IPR016040">
    <property type="entry name" value="NAD(P)-bd_dom"/>
</dbReference>
<evidence type="ECO:0000313" key="4">
    <source>
        <dbReference type="Proteomes" id="UP001153069"/>
    </source>
</evidence>
<evidence type="ECO:0000256" key="1">
    <source>
        <dbReference type="SAM" id="Phobius"/>
    </source>
</evidence>
<dbReference type="PANTHER" id="PTHR15020">
    <property type="entry name" value="FLAVIN REDUCTASE-RELATED"/>
    <property type="match status" value="1"/>
</dbReference>
<proteinExistence type="predicted"/>
<sequence length="429" mass="44731">MRRQQRKGEGKGPGLVGFLWTSLQLLMAYIFLSVVIGIKIRDPDPSLRGLQFAVFQAPQGTSNAMMSSCRNLVLILFVSTPIASGFSSPGASSVSLQSPSELISRSAGFGLAASANGDQDPINQDSTTRRDFATRITFAAALATSVSLPQFSLAADDATATNKPSTGPVTVIGANGRTGYECVKALQARSVSVRACTRTGEYRDGDSVKGVVSLACDVTDPSTIAPAVKGASAVIFAASASKEGGAPSSVDNAGLVSVAKACIDAQVKQLVIVSSGAVSKPSSPTFQFLNLFGKIMEEKIKGEDAVRALYAVGTPAEQAGLSYTVVRPGGLTEEPSLGSVALLELNQGDTKSGRIARADVANICVEALYYPELAGRTTFECYNADTAAPLASVGISNIFKQKTAEDIFVSGRECRGGNWKELFSGLEKD</sequence>
<keyword evidence="4" id="KW-1185">Reference proteome</keyword>
<feature type="transmembrane region" description="Helical" evidence="1">
    <location>
        <begin position="12"/>
        <end position="38"/>
    </location>
</feature>
<dbReference type="Gene3D" id="3.40.50.720">
    <property type="entry name" value="NAD(P)-binding Rossmann-like Domain"/>
    <property type="match status" value="1"/>
</dbReference>
<keyword evidence="1" id="KW-0812">Transmembrane</keyword>
<keyword evidence="1" id="KW-1133">Transmembrane helix</keyword>
<protein>
    <submittedName>
        <fullName evidence="3">Complex I intermediate-associated protein 30 domain containing protein</fullName>
    </submittedName>
</protein>
<dbReference type="Proteomes" id="UP001153069">
    <property type="component" value="Unassembled WGS sequence"/>
</dbReference>
<evidence type="ECO:0000313" key="3">
    <source>
        <dbReference type="EMBL" id="CAB9507324.1"/>
    </source>
</evidence>
<dbReference type="AlphaFoldDB" id="A0A9N8DRK7"/>
<gene>
    <name evidence="3" type="ORF">SEMRO_301_G111990.1</name>
</gene>
<dbReference type="EMBL" id="CAICTM010000300">
    <property type="protein sequence ID" value="CAB9507324.1"/>
    <property type="molecule type" value="Genomic_DNA"/>
</dbReference>
<dbReference type="PANTHER" id="PTHR15020:SF11">
    <property type="entry name" value="OS06G0360300 PROTEIN"/>
    <property type="match status" value="1"/>
</dbReference>
<dbReference type="InterPro" id="IPR036291">
    <property type="entry name" value="NAD(P)-bd_dom_sf"/>
</dbReference>
<organism evidence="3 4">
    <name type="scientific">Seminavis robusta</name>
    <dbReference type="NCBI Taxonomy" id="568900"/>
    <lineage>
        <taxon>Eukaryota</taxon>
        <taxon>Sar</taxon>
        <taxon>Stramenopiles</taxon>
        <taxon>Ochrophyta</taxon>
        <taxon>Bacillariophyta</taxon>
        <taxon>Bacillariophyceae</taxon>
        <taxon>Bacillariophycidae</taxon>
        <taxon>Naviculales</taxon>
        <taxon>Naviculaceae</taxon>
        <taxon>Seminavis</taxon>
    </lineage>
</organism>
<comment type="caution">
    <text evidence="3">The sequence shown here is derived from an EMBL/GenBank/DDBJ whole genome shotgun (WGS) entry which is preliminary data.</text>
</comment>
<keyword evidence="1" id="KW-0472">Membrane</keyword>
<evidence type="ECO:0000259" key="2">
    <source>
        <dbReference type="Pfam" id="PF13460"/>
    </source>
</evidence>
<accession>A0A9N8DRK7</accession>
<name>A0A9N8DRK7_9STRA</name>
<dbReference type="Pfam" id="PF13460">
    <property type="entry name" value="NAD_binding_10"/>
    <property type="match status" value="1"/>
</dbReference>
<dbReference type="SUPFAM" id="SSF51735">
    <property type="entry name" value="NAD(P)-binding Rossmann-fold domains"/>
    <property type="match status" value="1"/>
</dbReference>
<dbReference type="OrthoDB" id="419598at2759"/>